<evidence type="ECO:0000256" key="4">
    <source>
        <dbReference type="ARBA" id="ARBA00022679"/>
    </source>
</evidence>
<dbReference type="Gene3D" id="3.40.1010.10">
    <property type="entry name" value="Cobalt-precorrin-4 Transmethylase, Domain 1"/>
    <property type="match status" value="1"/>
</dbReference>
<keyword evidence="2" id="KW-0169">Cobalamin biosynthesis</keyword>
<comment type="catalytic activity">
    <reaction evidence="6">
        <text>precorrin-5 + S-adenosyl-L-methionine + H2O = precorrin-6A + acetate + S-adenosyl-L-homocysteine + 2 H(+)</text>
        <dbReference type="Rhea" id="RHEA:18261"/>
        <dbReference type="ChEBI" id="CHEBI:15377"/>
        <dbReference type="ChEBI" id="CHEBI:15378"/>
        <dbReference type="ChEBI" id="CHEBI:30089"/>
        <dbReference type="ChEBI" id="CHEBI:57856"/>
        <dbReference type="ChEBI" id="CHEBI:59789"/>
        <dbReference type="ChEBI" id="CHEBI:77871"/>
        <dbReference type="ChEBI" id="CHEBI:77872"/>
        <dbReference type="EC" id="2.1.1.152"/>
    </reaction>
</comment>
<protein>
    <recommendedName>
        <fullName evidence="6">Precorrin-6A synthase [deacetylating]</fullName>
        <ecNumber evidence="6">2.1.1.152</ecNumber>
    </recommendedName>
</protein>
<keyword evidence="5 6" id="KW-0949">S-adenosyl-L-methionine</keyword>
<dbReference type="RefSeq" id="WP_192283977.1">
    <property type="nucleotide sequence ID" value="NZ_JBHSTT010000052.1"/>
</dbReference>
<evidence type="ECO:0000256" key="2">
    <source>
        <dbReference type="ARBA" id="ARBA00022573"/>
    </source>
</evidence>
<evidence type="ECO:0000313" key="9">
    <source>
        <dbReference type="Proteomes" id="UP001596237"/>
    </source>
</evidence>
<dbReference type="NCBIfam" id="TIGR02434">
    <property type="entry name" value="CobF"/>
    <property type="match status" value="1"/>
</dbReference>
<dbReference type="InterPro" id="IPR012797">
    <property type="entry name" value="CobF"/>
</dbReference>
<accession>A0ABW1WRJ8</accession>
<evidence type="ECO:0000313" key="8">
    <source>
        <dbReference type="EMBL" id="MFC6390838.1"/>
    </source>
</evidence>
<dbReference type="InterPro" id="IPR035996">
    <property type="entry name" value="4pyrrol_Methylase_sf"/>
</dbReference>
<reference evidence="9" key="1">
    <citation type="journal article" date="2019" name="Int. J. Syst. Evol. Microbiol.">
        <title>The Global Catalogue of Microorganisms (GCM) 10K type strain sequencing project: providing services to taxonomists for standard genome sequencing and annotation.</title>
        <authorList>
            <consortium name="The Broad Institute Genomics Platform"/>
            <consortium name="The Broad Institute Genome Sequencing Center for Infectious Disease"/>
            <person name="Wu L."/>
            <person name="Ma J."/>
        </authorList>
    </citation>
    <scope>NUCLEOTIDE SEQUENCE [LARGE SCALE GENOMIC DNA]</scope>
    <source>
        <strain evidence="9">CCUG 36916</strain>
    </source>
</reference>
<dbReference type="EMBL" id="JBHSTT010000052">
    <property type="protein sequence ID" value="MFC6390838.1"/>
    <property type="molecule type" value="Genomic_DNA"/>
</dbReference>
<dbReference type="Proteomes" id="UP001596237">
    <property type="component" value="Unassembled WGS sequence"/>
</dbReference>
<dbReference type="GO" id="GO:0043819">
    <property type="term" value="F:precorrin-6A synthase (deacetylating) activity"/>
    <property type="evidence" value="ECO:0007669"/>
    <property type="project" value="UniProtKB-EC"/>
</dbReference>
<gene>
    <name evidence="8" type="primary">cobF</name>
    <name evidence="8" type="ORF">ACFQDP_16075</name>
</gene>
<evidence type="ECO:0000259" key="7">
    <source>
        <dbReference type="Pfam" id="PF00590"/>
    </source>
</evidence>
<dbReference type="InterPro" id="IPR000878">
    <property type="entry name" value="4pyrrol_Mease"/>
</dbReference>
<dbReference type="InterPro" id="IPR014777">
    <property type="entry name" value="4pyrrole_Mease_sub1"/>
</dbReference>
<dbReference type="SUPFAM" id="SSF53790">
    <property type="entry name" value="Tetrapyrrole methylase"/>
    <property type="match status" value="1"/>
</dbReference>
<keyword evidence="4 6" id="KW-0808">Transferase</keyword>
<proteinExistence type="predicted"/>
<evidence type="ECO:0000256" key="1">
    <source>
        <dbReference type="ARBA" id="ARBA00004953"/>
    </source>
</evidence>
<evidence type="ECO:0000256" key="6">
    <source>
        <dbReference type="PIRNR" id="PIRNR036525"/>
    </source>
</evidence>
<dbReference type="GO" id="GO:0032259">
    <property type="term" value="P:methylation"/>
    <property type="evidence" value="ECO:0007669"/>
    <property type="project" value="UniProtKB-KW"/>
</dbReference>
<evidence type="ECO:0000256" key="5">
    <source>
        <dbReference type="ARBA" id="ARBA00022691"/>
    </source>
</evidence>
<dbReference type="PANTHER" id="PTHR43467">
    <property type="entry name" value="COBALT-PRECORRIN-2 C(20)-METHYLTRANSFERASE"/>
    <property type="match status" value="1"/>
</dbReference>
<dbReference type="PIRSF" id="PIRSF036525">
    <property type="entry name" value="CobF"/>
    <property type="match status" value="1"/>
</dbReference>
<comment type="pathway">
    <text evidence="1">Cofactor biosynthesis; adenosylcobalamin biosynthesis.</text>
</comment>
<keyword evidence="3 6" id="KW-0489">Methyltransferase</keyword>
<keyword evidence="9" id="KW-1185">Reference proteome</keyword>
<name>A0ABW1WRJ8_9HYPH</name>
<comment type="caution">
    <text evidence="8">The sequence shown here is derived from an EMBL/GenBank/DDBJ whole genome shotgun (WGS) entry which is preliminary data.</text>
</comment>
<dbReference type="Gene3D" id="3.30.950.10">
    <property type="entry name" value="Methyltransferase, Cobalt-precorrin-4 Transmethylase, Domain 2"/>
    <property type="match status" value="1"/>
</dbReference>
<sequence length="253" mass="27996">MRHIHVIGIGTGNPEHLTIQGIRALNATDAVFALDKGEAKAGLVGLRRRICDLYIEERPYRFIEAADPERDRRPADYGVAVEDWHAARAALYESLIAEHLDEGERGAFLVWGDPSLYDSTLRILERVLARGRVTFTHDVIPGITSVQALAAAHRIPLHPIGEPVRITPARRLPRDGLGAETGATVVMLDGDPRFEGLDPGLTIYWGAYLGTPDELLLVGRLGEVAEEIRRVRAEARARHGWIMDTYLLLKPAP</sequence>
<organism evidence="8 9">
    <name type="scientific">Methylorubrum zatmanii</name>
    <dbReference type="NCBI Taxonomy" id="29429"/>
    <lineage>
        <taxon>Bacteria</taxon>
        <taxon>Pseudomonadati</taxon>
        <taxon>Pseudomonadota</taxon>
        <taxon>Alphaproteobacteria</taxon>
        <taxon>Hyphomicrobiales</taxon>
        <taxon>Methylobacteriaceae</taxon>
        <taxon>Methylorubrum</taxon>
    </lineage>
</organism>
<feature type="domain" description="Tetrapyrrole methylase" evidence="7">
    <location>
        <begin position="4"/>
        <end position="224"/>
    </location>
</feature>
<dbReference type="EC" id="2.1.1.152" evidence="6"/>
<comment type="function">
    <text evidence="6">Catalyzes the methylation of C-1 in precorrin-5 and the subsequent extrusion of acetic acid from the resulting intermediate to form cobalt-precorrin-6A.</text>
</comment>
<evidence type="ECO:0000256" key="3">
    <source>
        <dbReference type="ARBA" id="ARBA00022603"/>
    </source>
</evidence>
<dbReference type="Pfam" id="PF00590">
    <property type="entry name" value="TP_methylase"/>
    <property type="match status" value="1"/>
</dbReference>
<dbReference type="PANTHER" id="PTHR43467:SF1">
    <property type="entry name" value="PRECORRIN-6A SYNTHASE [DEACETYLATING]"/>
    <property type="match status" value="1"/>
</dbReference>
<dbReference type="CDD" id="cd11643">
    <property type="entry name" value="Precorrin-6A-synthase"/>
    <property type="match status" value="1"/>
</dbReference>
<dbReference type="InterPro" id="IPR014776">
    <property type="entry name" value="4pyrrole_Mease_sub2"/>
</dbReference>